<dbReference type="PROSITE" id="PS51195">
    <property type="entry name" value="Q_MOTIF"/>
    <property type="match status" value="1"/>
</dbReference>
<feature type="compositionally biased region" description="Gly residues" evidence="9">
    <location>
        <begin position="51"/>
        <end position="60"/>
    </location>
</feature>
<accession>A0AAD6D938</accession>
<dbReference type="SUPFAM" id="SSF52540">
    <property type="entry name" value="P-loop containing nucleoside triphosphate hydrolases"/>
    <property type="match status" value="1"/>
</dbReference>
<comment type="caution">
    <text evidence="12">The sequence shown here is derived from an EMBL/GenBank/DDBJ whole genome shotgun (WGS) entry which is preliminary data.</text>
</comment>
<dbReference type="Pfam" id="PF00270">
    <property type="entry name" value="DEAD"/>
    <property type="match status" value="1"/>
</dbReference>
<dbReference type="GO" id="GO:0003676">
    <property type="term" value="F:nucleic acid binding"/>
    <property type="evidence" value="ECO:0007669"/>
    <property type="project" value="InterPro"/>
</dbReference>
<dbReference type="EC" id="3.6.4.13" evidence="1"/>
<feature type="domain" description="Helicase ATP-binding" evidence="10">
    <location>
        <begin position="190"/>
        <end position="358"/>
    </location>
</feature>
<evidence type="ECO:0000256" key="6">
    <source>
        <dbReference type="ARBA" id="ARBA00047984"/>
    </source>
</evidence>
<comment type="catalytic activity">
    <reaction evidence="6">
        <text>ATP + H2O = ADP + phosphate + H(+)</text>
        <dbReference type="Rhea" id="RHEA:13065"/>
        <dbReference type="ChEBI" id="CHEBI:15377"/>
        <dbReference type="ChEBI" id="CHEBI:15378"/>
        <dbReference type="ChEBI" id="CHEBI:30616"/>
        <dbReference type="ChEBI" id="CHEBI:43474"/>
        <dbReference type="ChEBI" id="CHEBI:456216"/>
        <dbReference type="EC" id="3.6.4.13"/>
    </reaction>
</comment>
<keyword evidence="5 8" id="KW-0067">ATP-binding</keyword>
<dbReference type="InterPro" id="IPR027417">
    <property type="entry name" value="P-loop_NTPase"/>
</dbReference>
<feature type="short sequence motif" description="Q motif" evidence="7">
    <location>
        <begin position="159"/>
        <end position="187"/>
    </location>
</feature>
<feature type="domain" description="DEAD-box RNA helicase Q" evidence="11">
    <location>
        <begin position="159"/>
        <end position="187"/>
    </location>
</feature>
<evidence type="ECO:0000313" key="12">
    <source>
        <dbReference type="EMBL" id="KAJ5568363.1"/>
    </source>
</evidence>
<reference evidence="12 13" key="1">
    <citation type="journal article" date="2023" name="IMA Fungus">
        <title>Comparative genomic study of the Penicillium genus elucidates a diverse pangenome and 15 lateral gene transfer events.</title>
        <authorList>
            <person name="Petersen C."/>
            <person name="Sorensen T."/>
            <person name="Nielsen M.R."/>
            <person name="Sondergaard T.E."/>
            <person name="Sorensen J.L."/>
            <person name="Fitzpatrick D.A."/>
            <person name="Frisvad J.C."/>
            <person name="Nielsen K.L."/>
        </authorList>
    </citation>
    <scope>NUCLEOTIDE SEQUENCE [LARGE SCALE GENOMIC DNA]</scope>
    <source>
        <strain evidence="12 13">IBT 29057</strain>
    </source>
</reference>
<evidence type="ECO:0000256" key="9">
    <source>
        <dbReference type="SAM" id="MobiDB-lite"/>
    </source>
</evidence>
<evidence type="ECO:0000259" key="10">
    <source>
        <dbReference type="PROSITE" id="PS51192"/>
    </source>
</evidence>
<evidence type="ECO:0000256" key="2">
    <source>
        <dbReference type="ARBA" id="ARBA00022741"/>
    </source>
</evidence>
<evidence type="ECO:0000256" key="7">
    <source>
        <dbReference type="PROSITE-ProRule" id="PRU00552"/>
    </source>
</evidence>
<dbReference type="GO" id="GO:0016787">
    <property type="term" value="F:hydrolase activity"/>
    <property type="evidence" value="ECO:0007669"/>
    <property type="project" value="UniProtKB-KW"/>
</dbReference>
<dbReference type="GO" id="GO:0003724">
    <property type="term" value="F:RNA helicase activity"/>
    <property type="evidence" value="ECO:0007669"/>
    <property type="project" value="UniProtKB-EC"/>
</dbReference>
<dbReference type="SMART" id="SM00487">
    <property type="entry name" value="DEXDc"/>
    <property type="match status" value="1"/>
</dbReference>
<evidence type="ECO:0000256" key="5">
    <source>
        <dbReference type="ARBA" id="ARBA00022840"/>
    </source>
</evidence>
<dbReference type="Gene3D" id="3.40.50.300">
    <property type="entry name" value="P-loop containing nucleotide triphosphate hydrolases"/>
    <property type="match status" value="1"/>
</dbReference>
<dbReference type="GO" id="GO:0005524">
    <property type="term" value="F:ATP binding"/>
    <property type="evidence" value="ECO:0007669"/>
    <property type="project" value="UniProtKB-KW"/>
</dbReference>
<keyword evidence="3 8" id="KW-0378">Hydrolase</keyword>
<evidence type="ECO:0000256" key="1">
    <source>
        <dbReference type="ARBA" id="ARBA00012552"/>
    </source>
</evidence>
<evidence type="ECO:0000256" key="3">
    <source>
        <dbReference type="ARBA" id="ARBA00022801"/>
    </source>
</evidence>
<dbReference type="InterPro" id="IPR014014">
    <property type="entry name" value="RNA_helicase_DEAD_Q_motif"/>
</dbReference>
<evidence type="ECO:0000256" key="4">
    <source>
        <dbReference type="ARBA" id="ARBA00022806"/>
    </source>
</evidence>
<dbReference type="InterPro" id="IPR014001">
    <property type="entry name" value="Helicase_ATP-bd"/>
</dbReference>
<dbReference type="PROSITE" id="PS51192">
    <property type="entry name" value="HELICASE_ATP_BIND_1"/>
    <property type="match status" value="1"/>
</dbReference>
<keyword evidence="13" id="KW-1185">Reference proteome</keyword>
<protein>
    <recommendedName>
        <fullName evidence="1">RNA helicase</fullName>
        <ecNumber evidence="1">3.6.4.13</ecNumber>
    </recommendedName>
</protein>
<dbReference type="EMBL" id="JAQJAC010000010">
    <property type="protein sequence ID" value="KAJ5568363.1"/>
    <property type="molecule type" value="Genomic_DNA"/>
</dbReference>
<dbReference type="InterPro" id="IPR011545">
    <property type="entry name" value="DEAD/DEAH_box_helicase_dom"/>
</dbReference>
<keyword evidence="2 8" id="KW-0547">Nucleotide-binding</keyword>
<dbReference type="PROSITE" id="PS00039">
    <property type="entry name" value="DEAD_ATP_HELICASE"/>
    <property type="match status" value="1"/>
</dbReference>
<evidence type="ECO:0000256" key="8">
    <source>
        <dbReference type="RuleBase" id="RU000492"/>
    </source>
</evidence>
<comment type="similarity">
    <text evidence="8">Belongs to the DEAD box helicase family.</text>
</comment>
<proteinExistence type="inferred from homology"/>
<dbReference type="AlphaFoldDB" id="A0AAD6D938"/>
<evidence type="ECO:0000259" key="11">
    <source>
        <dbReference type="PROSITE" id="PS51195"/>
    </source>
</evidence>
<evidence type="ECO:0000313" key="13">
    <source>
        <dbReference type="Proteomes" id="UP001216150"/>
    </source>
</evidence>
<sequence>MADGLQMGNLSINDSQHAPQGNGPPGRAAYIPPHLRGRANMDGSAPPPGPGYGGPRGGPRGNWANANAPDFSPRGPANGNAGGSYGGGNYSGGGGAGRGSGDGQWRDGKHIPGPANARVERELFGVPNDPSKQQTGINFANYDDIPVEASGHEVPEPVNAFTNPPLDDHLISNIKLASYVVPTPVQKYSIPIVMNGRDLMACAQTGSGKTGGFLFPILSQAYQNGPSAAPQQASGQFSYGRQRKAYPTSLILAPTRELVSQIFDEARKFSYRSWVRPCVVYGGADIGSQLRQIERGCDLLVATPGRLVDLLERGRISLVNIKYLVLDEADRMLDMGFEPQIRRIVEGEDMPVLRTVKP</sequence>
<dbReference type="InterPro" id="IPR000629">
    <property type="entry name" value="RNA-helicase_DEAD-box_CS"/>
</dbReference>
<dbReference type="PANTHER" id="PTHR47958">
    <property type="entry name" value="ATP-DEPENDENT RNA HELICASE DBP3"/>
    <property type="match status" value="1"/>
</dbReference>
<gene>
    <name evidence="12" type="ORF">N7450_010849</name>
</gene>
<organism evidence="12 13">
    <name type="scientific">Penicillium hetheringtonii</name>
    <dbReference type="NCBI Taxonomy" id="911720"/>
    <lineage>
        <taxon>Eukaryota</taxon>
        <taxon>Fungi</taxon>
        <taxon>Dikarya</taxon>
        <taxon>Ascomycota</taxon>
        <taxon>Pezizomycotina</taxon>
        <taxon>Eurotiomycetes</taxon>
        <taxon>Eurotiomycetidae</taxon>
        <taxon>Eurotiales</taxon>
        <taxon>Aspergillaceae</taxon>
        <taxon>Penicillium</taxon>
    </lineage>
</organism>
<feature type="region of interest" description="Disordered" evidence="9">
    <location>
        <begin position="1"/>
        <end position="84"/>
    </location>
</feature>
<name>A0AAD6D938_9EURO</name>
<dbReference type="Proteomes" id="UP001216150">
    <property type="component" value="Unassembled WGS sequence"/>
</dbReference>
<feature type="compositionally biased region" description="Polar residues" evidence="9">
    <location>
        <begin position="8"/>
        <end position="19"/>
    </location>
</feature>
<keyword evidence="4 8" id="KW-0347">Helicase</keyword>